<reference evidence="2 3" key="2">
    <citation type="submission" date="2018-06" db="EMBL/GenBank/DDBJ databases">
        <authorList>
            <person name="Zhirakovskaya E."/>
        </authorList>
    </citation>
    <scope>NUCLEOTIDE SEQUENCE [LARGE SCALE GENOMIC DNA]</scope>
    <source>
        <strain evidence="2 3">FBKL4.011</strain>
    </source>
</reference>
<dbReference type="OrthoDB" id="9844756at2"/>
<proteinExistence type="predicted"/>
<feature type="transmembrane region" description="Helical" evidence="1">
    <location>
        <begin position="78"/>
        <end position="99"/>
    </location>
</feature>
<dbReference type="AlphaFoldDB" id="A0A364KA04"/>
<name>A0A364KA04_9BACL</name>
<feature type="transmembrane region" description="Helical" evidence="1">
    <location>
        <begin position="37"/>
        <end position="58"/>
    </location>
</feature>
<protein>
    <submittedName>
        <fullName evidence="2">Uncharacterized protein</fullName>
    </submittedName>
</protein>
<dbReference type="RefSeq" id="WP_113657635.1">
    <property type="nucleotide sequence ID" value="NZ_KZ845663.1"/>
</dbReference>
<dbReference type="Proteomes" id="UP000251213">
    <property type="component" value="Unassembled WGS sequence"/>
</dbReference>
<keyword evidence="1" id="KW-1133">Transmembrane helix</keyword>
<evidence type="ECO:0000256" key="1">
    <source>
        <dbReference type="SAM" id="Phobius"/>
    </source>
</evidence>
<organism evidence="2 3">
    <name type="scientific">Thermoflavimicrobium daqui</name>
    <dbReference type="NCBI Taxonomy" id="2137476"/>
    <lineage>
        <taxon>Bacteria</taxon>
        <taxon>Bacillati</taxon>
        <taxon>Bacillota</taxon>
        <taxon>Bacilli</taxon>
        <taxon>Bacillales</taxon>
        <taxon>Thermoactinomycetaceae</taxon>
        <taxon>Thermoflavimicrobium</taxon>
    </lineage>
</organism>
<dbReference type="EMBL" id="QJKK01000001">
    <property type="protein sequence ID" value="RAL27030.1"/>
    <property type="molecule type" value="Genomic_DNA"/>
</dbReference>
<keyword evidence="1" id="KW-0812">Transmembrane</keyword>
<keyword evidence="3" id="KW-1185">Reference proteome</keyword>
<accession>A0A364KA04</accession>
<reference evidence="2 3" key="1">
    <citation type="submission" date="2018-06" db="EMBL/GenBank/DDBJ databases">
        <title>Thermoflavimicrobium daqus sp. nov., a thermophilic microbe isolated from Moutai-flavour Daqu.</title>
        <authorList>
            <person name="Wang X."/>
            <person name="Zhou H."/>
        </authorList>
    </citation>
    <scope>NUCLEOTIDE SEQUENCE [LARGE SCALE GENOMIC DNA]</scope>
    <source>
        <strain evidence="2 3">FBKL4.011</strain>
    </source>
</reference>
<evidence type="ECO:0000313" key="2">
    <source>
        <dbReference type="EMBL" id="RAL27030.1"/>
    </source>
</evidence>
<evidence type="ECO:0000313" key="3">
    <source>
        <dbReference type="Proteomes" id="UP000251213"/>
    </source>
</evidence>
<comment type="caution">
    <text evidence="2">The sequence shown here is derived from an EMBL/GenBank/DDBJ whole genome shotgun (WGS) entry which is preliminary data.</text>
</comment>
<keyword evidence="1" id="KW-0472">Membrane</keyword>
<gene>
    <name evidence="2" type="ORF">DL897_03055</name>
</gene>
<sequence length="215" mass="25852">MGEIIKLLFGRLFRFIFSRRFLNLFILKKEQQTLPNYLRVVSHYLVPVLLIGSLFYFQERKYQSSFTNFFLTQTVYEWSIIIPIWFAIPIIVGLFYFIAKKIEQNQPDQDQIQSKPFEKKTNTEKNHITNEHISSNQQRIIILHEDDYHQFKKGKDGKVPHIIHIEKAPAEEWESYQKQHPYRSYYSPNAVLKITYVEESEWKRALKKMTKKETG</sequence>